<reference evidence="1 2" key="1">
    <citation type="journal article" date="2019" name="PLoS Negl. Trop. Dis.">
        <title>Whole genome sequencing of Entamoeba nuttalli reveals mammalian host-related molecular signatures and a novel octapeptide-repeat surface protein.</title>
        <authorList>
            <person name="Tanaka M."/>
            <person name="Makiuchi T."/>
            <person name="Komiyama T."/>
            <person name="Shiina T."/>
            <person name="Osaki K."/>
            <person name="Tachibana H."/>
        </authorList>
    </citation>
    <scope>NUCLEOTIDE SEQUENCE [LARGE SCALE GENOMIC DNA]</scope>
    <source>
        <strain evidence="1 2">P19-061405</strain>
    </source>
</reference>
<evidence type="ECO:0000313" key="2">
    <source>
        <dbReference type="Proteomes" id="UP001628156"/>
    </source>
</evidence>
<dbReference type="Proteomes" id="UP001628156">
    <property type="component" value="Unassembled WGS sequence"/>
</dbReference>
<evidence type="ECO:0008006" key="3">
    <source>
        <dbReference type="Google" id="ProtNLM"/>
    </source>
</evidence>
<protein>
    <recommendedName>
        <fullName evidence="3">Chorein N-terminal domain-containing protein</fullName>
    </recommendedName>
</protein>
<name>A0ABQ0DN01_9EUKA</name>
<sequence length="111" mass="12922">MITEGISLSAVLKKIRIRKDAFYSLNLPISIIQGEVETIKVIVQSLTFFRLSIFIEGVTVKCEPQKEFVNEEENESIESIKKRLLKEYEDKNELEVLKDIENIISKKYNEL</sequence>
<comment type="caution">
    <text evidence="1">The sequence shown here is derived from an EMBL/GenBank/DDBJ whole genome shotgun (WGS) entry which is preliminary data.</text>
</comment>
<evidence type="ECO:0000313" key="1">
    <source>
        <dbReference type="EMBL" id="GAB1224220.1"/>
    </source>
</evidence>
<accession>A0ABQ0DN01</accession>
<organism evidence="1 2">
    <name type="scientific">Entamoeba nuttalli</name>
    <dbReference type="NCBI Taxonomy" id="412467"/>
    <lineage>
        <taxon>Eukaryota</taxon>
        <taxon>Amoebozoa</taxon>
        <taxon>Evosea</taxon>
        <taxon>Archamoebae</taxon>
        <taxon>Mastigamoebida</taxon>
        <taxon>Entamoebidae</taxon>
        <taxon>Entamoeba</taxon>
    </lineage>
</organism>
<proteinExistence type="predicted"/>
<keyword evidence="2" id="KW-1185">Reference proteome</keyword>
<gene>
    <name evidence="1" type="ORF">ENUP19_0181G0006</name>
</gene>
<dbReference type="EMBL" id="BAAFRS010000181">
    <property type="protein sequence ID" value="GAB1224220.1"/>
    <property type="molecule type" value="Genomic_DNA"/>
</dbReference>